<evidence type="ECO:0000256" key="1">
    <source>
        <dbReference type="ARBA" id="ARBA00022801"/>
    </source>
</evidence>
<dbReference type="SUPFAM" id="SSF56300">
    <property type="entry name" value="Metallo-dependent phosphatases"/>
    <property type="match status" value="1"/>
</dbReference>
<dbReference type="InterPro" id="IPR029052">
    <property type="entry name" value="Metallo-depent_PP-like"/>
</dbReference>
<dbReference type="CDD" id="cd00840">
    <property type="entry name" value="MPP_Mre11_N"/>
    <property type="match status" value="1"/>
</dbReference>
<organism evidence="3 4">
    <name type="scientific">Fusicatenibacter saccharivorans</name>
    <dbReference type="NCBI Taxonomy" id="1150298"/>
    <lineage>
        <taxon>Bacteria</taxon>
        <taxon>Bacillati</taxon>
        <taxon>Bacillota</taxon>
        <taxon>Clostridia</taxon>
        <taxon>Lachnospirales</taxon>
        <taxon>Lachnospiraceae</taxon>
        <taxon>Fusicatenibacter</taxon>
    </lineage>
</organism>
<gene>
    <name evidence="3" type="ORF">JTJ23_04715</name>
</gene>
<dbReference type="GO" id="GO:0004527">
    <property type="term" value="F:exonuclease activity"/>
    <property type="evidence" value="ECO:0007669"/>
    <property type="project" value="UniProtKB-KW"/>
</dbReference>
<comment type="caution">
    <text evidence="3">The sequence shown here is derived from an EMBL/GenBank/DDBJ whole genome shotgun (WGS) entry which is preliminary data.</text>
</comment>
<dbReference type="InterPro" id="IPR004843">
    <property type="entry name" value="Calcineurin-like_PHP"/>
</dbReference>
<feature type="domain" description="Calcineurin-like phosphoesterase" evidence="2">
    <location>
        <begin position="1"/>
        <end position="186"/>
    </location>
</feature>
<dbReference type="PANTHER" id="PTHR30337">
    <property type="entry name" value="COMPONENT OF ATP-DEPENDENT DSDNA EXONUCLEASE"/>
    <property type="match status" value="1"/>
</dbReference>
<dbReference type="EMBL" id="JAFHBD010000015">
    <property type="protein sequence ID" value="MBN2952898.1"/>
    <property type="molecule type" value="Genomic_DNA"/>
</dbReference>
<dbReference type="Proteomes" id="UP000737612">
    <property type="component" value="Unassembled WGS sequence"/>
</dbReference>
<keyword evidence="1" id="KW-0378">Hydrolase</keyword>
<reference evidence="3" key="1">
    <citation type="submission" date="2021-02" db="EMBL/GenBank/DDBJ databases">
        <title>Metagenome-assembled genomes from human diarrheal sample B26.</title>
        <authorList>
            <person name="Ateba T.P."/>
            <person name="Alayande K.A."/>
            <person name="Mwanza M."/>
        </authorList>
    </citation>
    <scope>NUCLEOTIDE SEQUENCE</scope>
    <source>
        <strain evidence="3">06WH</strain>
    </source>
</reference>
<evidence type="ECO:0000313" key="3">
    <source>
        <dbReference type="EMBL" id="MBN2952898.1"/>
    </source>
</evidence>
<keyword evidence="3" id="KW-0540">Nuclease</keyword>
<dbReference type="Gene3D" id="3.60.21.10">
    <property type="match status" value="1"/>
</dbReference>
<dbReference type="InterPro" id="IPR041796">
    <property type="entry name" value="Mre11_N"/>
</dbReference>
<name>A0A938Z8Z0_9FIRM</name>
<dbReference type="Pfam" id="PF00149">
    <property type="entry name" value="Metallophos"/>
    <property type="match status" value="1"/>
</dbReference>
<dbReference type="InterPro" id="IPR050535">
    <property type="entry name" value="DNA_Repair-Maintenance_Comp"/>
</dbReference>
<keyword evidence="3" id="KW-0269">Exonuclease</keyword>
<dbReference type="AlphaFoldDB" id="A0A938Z8Z0"/>
<protein>
    <submittedName>
        <fullName evidence="3">DNA repair exonuclease</fullName>
    </submittedName>
</protein>
<proteinExistence type="predicted"/>
<evidence type="ECO:0000259" key="2">
    <source>
        <dbReference type="Pfam" id="PF00149"/>
    </source>
</evidence>
<accession>A0A938Z8Z0</accession>
<evidence type="ECO:0000313" key="4">
    <source>
        <dbReference type="Proteomes" id="UP000737612"/>
    </source>
</evidence>
<sequence>MRFIHIADVHLGMQPDAGFPWSEERGEAIWESFRRIIRLAGREKTDFLLIAGDLFQRQPLLRELKEVNDLFASIPETIVVLIAGNHDYVKRESFYRGFDWADNVVMLLSPEPECVEVPEKKTAVYGCSYDKKEILENRLDGVRPEGKMKYHLLLAHGGDARHMPWNPGRMAQAGFDYIACGHIHKPGILIPGKMAYAGALEPTDETQLGPHGYIRGTVDEHGTRIQFVPFGRYEYEDLVLNVTEDLTQYALETRLKQELALREDGKIRKIIRLKLVGHRAAELEFSPKRLLDCGRVISVEDETRPAYDLEQLKKTYGASLISAYIEAFETKTDAQSQKALDYGLEALLAARRNG</sequence>